<dbReference type="AlphaFoldDB" id="A6NY21"/>
<name>A6NY21_9FIRM</name>
<accession>A6NY21</accession>
<reference evidence="1 2" key="2">
    <citation type="submission" date="2007-06" db="EMBL/GenBank/DDBJ databases">
        <title>Draft genome sequence of Pseudoflavonifractor capillosus ATCC 29799.</title>
        <authorList>
            <person name="Sudarsanam P."/>
            <person name="Ley R."/>
            <person name="Guruge J."/>
            <person name="Turnbaugh P.J."/>
            <person name="Mahowald M."/>
            <person name="Liep D."/>
            <person name="Gordon J."/>
        </authorList>
    </citation>
    <scope>NUCLEOTIDE SEQUENCE [LARGE SCALE GENOMIC DNA]</scope>
    <source>
        <strain evidence="1 2">ATCC 29799</strain>
    </source>
</reference>
<organism evidence="1 2">
    <name type="scientific">Pseudoflavonifractor capillosus ATCC 29799</name>
    <dbReference type="NCBI Taxonomy" id="411467"/>
    <lineage>
        <taxon>Bacteria</taxon>
        <taxon>Bacillati</taxon>
        <taxon>Bacillota</taxon>
        <taxon>Clostridia</taxon>
        <taxon>Eubacteriales</taxon>
        <taxon>Oscillospiraceae</taxon>
        <taxon>Pseudoflavonifractor</taxon>
    </lineage>
</organism>
<keyword evidence="2" id="KW-1185">Reference proteome</keyword>
<comment type="caution">
    <text evidence="1">The sequence shown here is derived from an EMBL/GenBank/DDBJ whole genome shotgun (WGS) entry which is preliminary data.</text>
</comment>
<proteinExistence type="predicted"/>
<reference evidence="1 2" key="1">
    <citation type="submission" date="2007-04" db="EMBL/GenBank/DDBJ databases">
        <authorList>
            <person name="Fulton L."/>
            <person name="Clifton S."/>
            <person name="Fulton B."/>
            <person name="Xu J."/>
            <person name="Minx P."/>
            <person name="Pepin K.H."/>
            <person name="Johnson M."/>
            <person name="Thiruvilangam P."/>
            <person name="Bhonagiri V."/>
            <person name="Nash W.E."/>
            <person name="Mardis E.R."/>
            <person name="Wilson R.K."/>
        </authorList>
    </citation>
    <scope>NUCLEOTIDE SEQUENCE [LARGE SCALE GENOMIC DNA]</scope>
    <source>
        <strain evidence="1 2">ATCC 29799</strain>
    </source>
</reference>
<dbReference type="EMBL" id="AAXG02000028">
    <property type="protein sequence ID" value="EDM99191.1"/>
    <property type="molecule type" value="Genomic_DNA"/>
</dbReference>
<protein>
    <submittedName>
        <fullName evidence="1">Uncharacterized protein</fullName>
    </submittedName>
</protein>
<dbReference type="STRING" id="411467.BACCAP_03119"/>
<dbReference type="Proteomes" id="UP000003639">
    <property type="component" value="Unassembled WGS sequence"/>
</dbReference>
<sequence length="56" mass="6109">MKYILQDTKANLYYAQDGTWVADVSAAHRFDDKTSAAVKGAQLLPIGQSVVEPVLN</sequence>
<evidence type="ECO:0000313" key="1">
    <source>
        <dbReference type="EMBL" id="EDM99191.1"/>
    </source>
</evidence>
<dbReference type="RefSeq" id="WP_006573628.1">
    <property type="nucleotide sequence ID" value="NZ_AAXG02000028.1"/>
</dbReference>
<evidence type="ECO:0000313" key="2">
    <source>
        <dbReference type="Proteomes" id="UP000003639"/>
    </source>
</evidence>
<gene>
    <name evidence="1" type="ORF">BACCAP_03119</name>
</gene>